<gene>
    <name evidence="2" type="ORF">O181_077508</name>
</gene>
<sequence length="168" mass="19590">MIQILEQQDSFISAINSTHDMAEITPRNFDSAMLSNELDQWKNAVAEELKSMNNQDVFEVCNLSHASNEVPHQSILGTKWVFTKKCNPERFKGRLVVRGFKQIHGINFEETFFPTPTFGVLQMLFSIVCSNRWSIRTFDVKIAFLHSLIKNRCIFGRQKELRSRNTWF</sequence>
<dbReference type="OrthoDB" id="2981830at2759"/>
<evidence type="ECO:0000313" key="3">
    <source>
        <dbReference type="Proteomes" id="UP000765509"/>
    </source>
</evidence>
<dbReference type="Pfam" id="PF07727">
    <property type="entry name" value="RVT_2"/>
    <property type="match status" value="1"/>
</dbReference>
<organism evidence="2 3">
    <name type="scientific">Austropuccinia psidii MF-1</name>
    <dbReference type="NCBI Taxonomy" id="1389203"/>
    <lineage>
        <taxon>Eukaryota</taxon>
        <taxon>Fungi</taxon>
        <taxon>Dikarya</taxon>
        <taxon>Basidiomycota</taxon>
        <taxon>Pucciniomycotina</taxon>
        <taxon>Pucciniomycetes</taxon>
        <taxon>Pucciniales</taxon>
        <taxon>Sphaerophragmiaceae</taxon>
        <taxon>Austropuccinia</taxon>
    </lineage>
</organism>
<dbReference type="AlphaFoldDB" id="A0A9Q3FH29"/>
<keyword evidence="3" id="KW-1185">Reference proteome</keyword>
<comment type="caution">
    <text evidence="2">The sequence shown here is derived from an EMBL/GenBank/DDBJ whole genome shotgun (WGS) entry which is preliminary data.</text>
</comment>
<dbReference type="EMBL" id="AVOT02042390">
    <property type="protein sequence ID" value="MBW0537793.1"/>
    <property type="molecule type" value="Genomic_DNA"/>
</dbReference>
<dbReference type="InterPro" id="IPR013103">
    <property type="entry name" value="RVT_2"/>
</dbReference>
<proteinExistence type="predicted"/>
<dbReference type="Proteomes" id="UP000765509">
    <property type="component" value="Unassembled WGS sequence"/>
</dbReference>
<evidence type="ECO:0000313" key="2">
    <source>
        <dbReference type="EMBL" id="MBW0537793.1"/>
    </source>
</evidence>
<feature type="domain" description="Reverse transcriptase Ty1/copia-type" evidence="1">
    <location>
        <begin position="74"/>
        <end position="155"/>
    </location>
</feature>
<evidence type="ECO:0000259" key="1">
    <source>
        <dbReference type="Pfam" id="PF07727"/>
    </source>
</evidence>
<accession>A0A9Q3FH29</accession>
<reference evidence="2" key="1">
    <citation type="submission" date="2021-03" db="EMBL/GenBank/DDBJ databases">
        <title>Draft genome sequence of rust myrtle Austropuccinia psidii MF-1, a brazilian biotype.</title>
        <authorList>
            <person name="Quecine M.C."/>
            <person name="Pachon D.M.R."/>
            <person name="Bonatelli M.L."/>
            <person name="Correr F.H."/>
            <person name="Franceschini L.M."/>
            <person name="Leite T.F."/>
            <person name="Margarido G.R.A."/>
            <person name="Almeida C.A."/>
            <person name="Ferrarezi J.A."/>
            <person name="Labate C.A."/>
        </authorList>
    </citation>
    <scope>NUCLEOTIDE SEQUENCE</scope>
    <source>
        <strain evidence="2">MF-1</strain>
    </source>
</reference>
<protein>
    <recommendedName>
        <fullName evidence="1">Reverse transcriptase Ty1/copia-type domain-containing protein</fullName>
    </recommendedName>
</protein>
<name>A0A9Q3FH29_9BASI</name>